<feature type="transmembrane region" description="Helical" evidence="1">
    <location>
        <begin position="88"/>
        <end position="107"/>
    </location>
</feature>
<proteinExistence type="predicted"/>
<keyword evidence="1" id="KW-0472">Membrane</keyword>
<dbReference type="Proteomes" id="UP000249577">
    <property type="component" value="Unassembled WGS sequence"/>
</dbReference>
<protein>
    <submittedName>
        <fullName evidence="2">Uncharacterized protein</fullName>
    </submittedName>
</protein>
<evidence type="ECO:0000256" key="1">
    <source>
        <dbReference type="SAM" id="Phobius"/>
    </source>
</evidence>
<organism evidence="2 3">
    <name type="scientific">Ancylobacter novellus</name>
    <name type="common">Thiobacillus novellus</name>
    <dbReference type="NCBI Taxonomy" id="921"/>
    <lineage>
        <taxon>Bacteria</taxon>
        <taxon>Pseudomonadati</taxon>
        <taxon>Pseudomonadota</taxon>
        <taxon>Alphaproteobacteria</taxon>
        <taxon>Hyphomicrobiales</taxon>
        <taxon>Xanthobacteraceae</taxon>
        <taxon>Ancylobacter</taxon>
    </lineage>
</organism>
<dbReference type="EMBL" id="QFPN01000001">
    <property type="protein sequence ID" value="PZQ19128.1"/>
    <property type="molecule type" value="Genomic_DNA"/>
</dbReference>
<evidence type="ECO:0000313" key="3">
    <source>
        <dbReference type="Proteomes" id="UP000249577"/>
    </source>
</evidence>
<name>A0A2W5KUK9_ANCNO</name>
<feature type="transmembrane region" description="Helical" evidence="1">
    <location>
        <begin position="48"/>
        <end position="68"/>
    </location>
</feature>
<feature type="transmembrane region" description="Helical" evidence="1">
    <location>
        <begin position="6"/>
        <end position="27"/>
    </location>
</feature>
<accession>A0A2W5KUK9</accession>
<dbReference type="AlphaFoldDB" id="A0A2W5KUK9"/>
<gene>
    <name evidence="2" type="ORF">DI565_01710</name>
</gene>
<reference evidence="2 3" key="1">
    <citation type="submission" date="2017-08" db="EMBL/GenBank/DDBJ databases">
        <title>Infants hospitalized years apart are colonized by the same room-sourced microbial strains.</title>
        <authorList>
            <person name="Brooks B."/>
            <person name="Olm M.R."/>
            <person name="Firek B.A."/>
            <person name="Baker R."/>
            <person name="Thomas B.C."/>
            <person name="Morowitz M.J."/>
            <person name="Banfield J.F."/>
        </authorList>
    </citation>
    <scope>NUCLEOTIDE SEQUENCE [LARGE SCALE GENOMIC DNA]</scope>
    <source>
        <strain evidence="2">S2_005_003_R2_43</strain>
    </source>
</reference>
<sequence length="132" mass="14419">MTFATVNYIAYIAISAALTIWVAHTLSTRGRVFLVEFLRGNETLADSINHLLVVGFYLVNLGYATLAMSYGEKPETIDGVLEALSFKVGLVMLVLGATHFFNMSMIAQLGKKLDRFFQTQRGDAGAQPAPAK</sequence>
<evidence type="ECO:0000313" key="2">
    <source>
        <dbReference type="EMBL" id="PZQ19128.1"/>
    </source>
</evidence>
<comment type="caution">
    <text evidence="2">The sequence shown here is derived from an EMBL/GenBank/DDBJ whole genome shotgun (WGS) entry which is preliminary data.</text>
</comment>
<keyword evidence="1" id="KW-0812">Transmembrane</keyword>
<keyword evidence="1" id="KW-1133">Transmembrane helix</keyword>